<protein>
    <recommendedName>
        <fullName evidence="4">Mediator of RNA polymerase II transcription subunit 11</fullName>
    </recommendedName>
    <alternativeName>
        <fullName evidence="4">Mediator complex subunit 11</fullName>
    </alternativeName>
</protein>
<keyword evidence="4" id="KW-0010">Activator</keyword>
<keyword evidence="3 4" id="KW-0539">Nucleus</keyword>
<reference evidence="5 6" key="1">
    <citation type="submission" date="2019-09" db="EMBL/GenBank/DDBJ databases">
        <title>The hologenome of the rock-dwelling lichen Lasallia pustulata.</title>
        <authorList>
            <person name="Greshake Tzovaras B."/>
            <person name="Segers F."/>
            <person name="Bicker A."/>
            <person name="Dal Grande F."/>
            <person name="Otte J."/>
            <person name="Hankeln T."/>
            <person name="Schmitt I."/>
            <person name="Ebersberger I."/>
        </authorList>
    </citation>
    <scope>NUCLEOTIDE SEQUENCE [LARGE SCALE GENOMIC DNA]</scope>
    <source>
        <strain evidence="5">A1-1</strain>
    </source>
</reference>
<dbReference type="PANTHER" id="PTHR22890">
    <property type="entry name" value="MEDIATOR OF RNA POLYMERASE II TRANSCRIPTION SUBUNIT 11"/>
    <property type="match status" value="1"/>
</dbReference>
<evidence type="ECO:0000313" key="6">
    <source>
        <dbReference type="Proteomes" id="UP000324767"/>
    </source>
</evidence>
<dbReference type="Gene3D" id="1.10.287.3490">
    <property type="match status" value="1"/>
</dbReference>
<comment type="subunit">
    <text evidence="4">Component of the Mediator complex.</text>
</comment>
<dbReference type="GO" id="GO:0006357">
    <property type="term" value="P:regulation of transcription by RNA polymerase II"/>
    <property type="evidence" value="ECO:0007669"/>
    <property type="project" value="InterPro"/>
</dbReference>
<gene>
    <name evidence="4" type="primary">MED11</name>
    <name evidence="5" type="ORF">FRX48_00169</name>
</gene>
<comment type="subcellular location">
    <subcellularLocation>
        <location evidence="1 4">Nucleus</location>
    </subcellularLocation>
</comment>
<evidence type="ECO:0000256" key="1">
    <source>
        <dbReference type="ARBA" id="ARBA00004123"/>
    </source>
</evidence>
<keyword evidence="4" id="KW-0805">Transcription regulation</keyword>
<dbReference type="GO" id="GO:0016592">
    <property type="term" value="C:mediator complex"/>
    <property type="evidence" value="ECO:0007669"/>
    <property type="project" value="InterPro"/>
</dbReference>
<dbReference type="AlphaFoldDB" id="A0A5M8PZY7"/>
<dbReference type="Proteomes" id="UP000324767">
    <property type="component" value="Unassembled WGS sequence"/>
</dbReference>
<organism evidence="5 6">
    <name type="scientific">Lasallia pustulata</name>
    <dbReference type="NCBI Taxonomy" id="136370"/>
    <lineage>
        <taxon>Eukaryota</taxon>
        <taxon>Fungi</taxon>
        <taxon>Dikarya</taxon>
        <taxon>Ascomycota</taxon>
        <taxon>Pezizomycotina</taxon>
        <taxon>Lecanoromycetes</taxon>
        <taxon>OSLEUM clade</taxon>
        <taxon>Umbilicariomycetidae</taxon>
        <taxon>Umbilicariales</taxon>
        <taxon>Umbilicariaceae</taxon>
        <taxon>Lasallia</taxon>
    </lineage>
</organism>
<dbReference type="EMBL" id="VXIT01000001">
    <property type="protein sequence ID" value="KAA6415454.1"/>
    <property type="molecule type" value="Genomic_DNA"/>
</dbReference>
<evidence type="ECO:0000313" key="5">
    <source>
        <dbReference type="EMBL" id="KAA6415454.1"/>
    </source>
</evidence>
<dbReference type="GO" id="GO:0003712">
    <property type="term" value="F:transcription coregulator activity"/>
    <property type="evidence" value="ECO:0007669"/>
    <property type="project" value="InterPro"/>
</dbReference>
<proteinExistence type="inferred from homology"/>
<comment type="function">
    <text evidence="4">Component of the Mediator complex, a coactivator involved in the regulated transcription of nearly all RNA polymerase II-dependent genes. Mediator functions as a bridge to convey information from gene-specific regulatory proteins to the basal RNA polymerase II transcription machinery. Mediator is recruited to promoters by direct interactions with regulatory proteins and serves as a scaffold for the assembly of a functional pre-initiation complex with RNA polymerase II and the general transcription factors.</text>
</comment>
<accession>A0A5M8PZY7</accession>
<evidence type="ECO:0000256" key="3">
    <source>
        <dbReference type="ARBA" id="ARBA00023242"/>
    </source>
</evidence>
<comment type="similarity">
    <text evidence="2 4">Belongs to the Mediator complex subunit 11 family.</text>
</comment>
<dbReference type="InterPro" id="IPR019404">
    <property type="entry name" value="Mediator_Med11"/>
</dbReference>
<dbReference type="OrthoDB" id="5418434at2759"/>
<evidence type="ECO:0000256" key="2">
    <source>
        <dbReference type="ARBA" id="ARBA00008186"/>
    </source>
</evidence>
<evidence type="ECO:0000256" key="4">
    <source>
        <dbReference type="RuleBase" id="RU364147"/>
    </source>
</evidence>
<keyword evidence="4" id="KW-0804">Transcription</keyword>
<sequence length="180" mass="19057">MALHVFNAGQRIKQLNDIDRDVAKLLQSAGLAIKALSNVSTAPEAAIRPATLEQHKGTFTTATAQYFSLLSSIDIRLRRQIYALEEAEIISAEAPAKETHSNPNLSTAFAAFGGGQSGTAALQTATEKNITSTAGGLGNLDVGWLNGRNDNVGKDMEAELWAKAQEFVSSLTTKADGQAI</sequence>
<name>A0A5M8PZY7_9LECA</name>
<dbReference type="Pfam" id="PF10280">
    <property type="entry name" value="Med11"/>
    <property type="match status" value="1"/>
</dbReference>
<comment type="caution">
    <text evidence="5">The sequence shown here is derived from an EMBL/GenBank/DDBJ whole genome shotgun (WGS) entry which is preliminary data.</text>
</comment>